<dbReference type="KEGG" id="cbol:CGC65_27025"/>
<feature type="transmembrane region" description="Helical" evidence="8">
    <location>
        <begin position="214"/>
        <end position="233"/>
    </location>
</feature>
<reference evidence="9 10" key="1">
    <citation type="submission" date="2018-08" db="EMBL/GenBank/DDBJ databases">
        <title>A genome reference for cultivated species of the human gut microbiota.</title>
        <authorList>
            <person name="Zou Y."/>
            <person name="Xue W."/>
            <person name="Luo G."/>
        </authorList>
    </citation>
    <scope>NUCLEOTIDE SEQUENCE [LARGE SCALE GENOMIC DNA]</scope>
    <source>
        <strain evidence="9 10">AF14-18</strain>
    </source>
</reference>
<dbReference type="GO" id="GO:0005886">
    <property type="term" value="C:plasma membrane"/>
    <property type="evidence" value="ECO:0007669"/>
    <property type="project" value="UniProtKB-SubCell"/>
</dbReference>
<feature type="transmembrane region" description="Helical" evidence="8">
    <location>
        <begin position="96"/>
        <end position="117"/>
    </location>
</feature>
<sequence>MKGRLNRNFWHKHGHTVIIYVFLAALMVFVSIFNKDFFTLGNFKNLLRSSFPLLMAALGQTLIILTGGIDLSLGGIVALCNVVCVMSMNPDSAWGFVPALGAAAAVGLACGAVNGVLVTKGRLAPIIVTIATTAVFDGMALLLMPNPGGSVHKAFAKFLTRGYSGAVPFLLFILILCLVRSLANSTPYGKALRAIGGSENAAYSTGIRVGKIKFCAYCLAGLLCAVAGIFLSAQMNSADATIGKNYAMNAITATVVGGTAMTGAVGDPLGTIAGVFIISIINNMLNLFGVSSFYQFICQGLILIAALSLSALHKRH</sequence>
<proteinExistence type="predicted"/>
<gene>
    <name evidence="9" type="ORF">DWW02_20775</name>
</gene>
<dbReference type="CDD" id="cd06579">
    <property type="entry name" value="TM_PBP1_transp_AraH_like"/>
    <property type="match status" value="1"/>
</dbReference>
<evidence type="ECO:0000256" key="5">
    <source>
        <dbReference type="ARBA" id="ARBA00022692"/>
    </source>
</evidence>
<evidence type="ECO:0000256" key="4">
    <source>
        <dbReference type="ARBA" id="ARBA00022519"/>
    </source>
</evidence>
<feature type="transmembrane region" description="Helical" evidence="8">
    <location>
        <begin position="53"/>
        <end position="84"/>
    </location>
</feature>
<evidence type="ECO:0000313" key="10">
    <source>
        <dbReference type="Proteomes" id="UP000284543"/>
    </source>
</evidence>
<dbReference type="GO" id="GO:0022857">
    <property type="term" value="F:transmembrane transporter activity"/>
    <property type="evidence" value="ECO:0007669"/>
    <property type="project" value="InterPro"/>
</dbReference>
<evidence type="ECO:0000256" key="2">
    <source>
        <dbReference type="ARBA" id="ARBA00022448"/>
    </source>
</evidence>
<keyword evidence="6 8" id="KW-1133">Transmembrane helix</keyword>
<accession>A0A412Z039</accession>
<keyword evidence="4" id="KW-0997">Cell inner membrane</keyword>
<dbReference type="PANTHER" id="PTHR32196:SF21">
    <property type="entry name" value="ABC TRANSPORTER PERMEASE PROTEIN YPHD-RELATED"/>
    <property type="match status" value="1"/>
</dbReference>
<evidence type="ECO:0000256" key="3">
    <source>
        <dbReference type="ARBA" id="ARBA00022475"/>
    </source>
</evidence>
<feature type="transmembrane region" description="Helical" evidence="8">
    <location>
        <begin position="123"/>
        <end position="144"/>
    </location>
</feature>
<dbReference type="RefSeq" id="WP_002566692.1">
    <property type="nucleotide sequence ID" value="NZ_CABKUK010000003.1"/>
</dbReference>
<comment type="subcellular location">
    <subcellularLocation>
        <location evidence="1">Cell membrane</location>
        <topology evidence="1">Multi-pass membrane protein</topology>
    </subcellularLocation>
</comment>
<keyword evidence="2" id="KW-0813">Transport</keyword>
<keyword evidence="5 8" id="KW-0812">Transmembrane</keyword>
<dbReference type="InterPro" id="IPR001851">
    <property type="entry name" value="ABC_transp_permease"/>
</dbReference>
<dbReference type="EMBL" id="QRZM01000010">
    <property type="protein sequence ID" value="RGV73284.1"/>
    <property type="molecule type" value="Genomic_DNA"/>
</dbReference>
<evidence type="ECO:0000313" key="9">
    <source>
        <dbReference type="EMBL" id="RGV73284.1"/>
    </source>
</evidence>
<feature type="transmembrane region" description="Helical" evidence="8">
    <location>
        <begin position="254"/>
        <end position="281"/>
    </location>
</feature>
<organism evidence="9 10">
    <name type="scientific">Enterocloster bolteae</name>
    <dbReference type="NCBI Taxonomy" id="208479"/>
    <lineage>
        <taxon>Bacteria</taxon>
        <taxon>Bacillati</taxon>
        <taxon>Bacillota</taxon>
        <taxon>Clostridia</taxon>
        <taxon>Lachnospirales</taxon>
        <taxon>Lachnospiraceae</taxon>
        <taxon>Enterocloster</taxon>
    </lineage>
</organism>
<keyword evidence="3" id="KW-1003">Cell membrane</keyword>
<keyword evidence="7 8" id="KW-0472">Membrane</keyword>
<evidence type="ECO:0000256" key="1">
    <source>
        <dbReference type="ARBA" id="ARBA00004651"/>
    </source>
</evidence>
<protein>
    <submittedName>
        <fullName evidence="9">ABC transporter permease</fullName>
    </submittedName>
</protein>
<feature type="transmembrane region" description="Helical" evidence="8">
    <location>
        <begin position="293"/>
        <end position="312"/>
    </location>
</feature>
<comment type="caution">
    <text evidence="9">The sequence shown here is derived from an EMBL/GenBank/DDBJ whole genome shotgun (WGS) entry which is preliminary data.</text>
</comment>
<name>A0A412Z039_9FIRM</name>
<dbReference type="Pfam" id="PF02653">
    <property type="entry name" value="BPD_transp_2"/>
    <property type="match status" value="1"/>
</dbReference>
<evidence type="ECO:0000256" key="7">
    <source>
        <dbReference type="ARBA" id="ARBA00023136"/>
    </source>
</evidence>
<evidence type="ECO:0000256" key="8">
    <source>
        <dbReference type="SAM" id="Phobius"/>
    </source>
</evidence>
<dbReference type="Proteomes" id="UP000284543">
    <property type="component" value="Unassembled WGS sequence"/>
</dbReference>
<evidence type="ECO:0000256" key="6">
    <source>
        <dbReference type="ARBA" id="ARBA00022989"/>
    </source>
</evidence>
<feature type="transmembrane region" description="Helical" evidence="8">
    <location>
        <begin position="165"/>
        <end position="183"/>
    </location>
</feature>
<dbReference type="AlphaFoldDB" id="A0A412Z039"/>
<feature type="transmembrane region" description="Helical" evidence="8">
    <location>
        <begin position="12"/>
        <end position="33"/>
    </location>
</feature>
<dbReference type="PANTHER" id="PTHR32196">
    <property type="entry name" value="ABC TRANSPORTER PERMEASE PROTEIN YPHD-RELATED-RELATED"/>
    <property type="match status" value="1"/>
</dbReference>